<dbReference type="InterPro" id="IPR027417">
    <property type="entry name" value="P-loop_NTPase"/>
</dbReference>
<comment type="caution">
    <text evidence="2">The sequence shown here is derived from an EMBL/GenBank/DDBJ whole genome shotgun (WGS) entry which is preliminary data.</text>
</comment>
<organism evidence="2 3">
    <name type="scientific">Chrysochromulina tobinii</name>
    <dbReference type="NCBI Taxonomy" id="1460289"/>
    <lineage>
        <taxon>Eukaryota</taxon>
        <taxon>Haptista</taxon>
        <taxon>Haptophyta</taxon>
        <taxon>Prymnesiophyceae</taxon>
        <taxon>Prymnesiales</taxon>
        <taxon>Chrysochromulinaceae</taxon>
        <taxon>Chrysochromulina</taxon>
    </lineage>
</organism>
<dbReference type="SUPFAM" id="SSF52540">
    <property type="entry name" value="P-loop containing nucleoside triphosphate hydrolases"/>
    <property type="match status" value="1"/>
</dbReference>
<evidence type="ECO:0000313" key="3">
    <source>
        <dbReference type="Proteomes" id="UP000037460"/>
    </source>
</evidence>
<dbReference type="Pfam" id="PF13469">
    <property type="entry name" value="Sulfotransfer_3"/>
    <property type="match status" value="1"/>
</dbReference>
<feature type="region of interest" description="Disordered" evidence="1">
    <location>
        <begin position="352"/>
        <end position="443"/>
    </location>
</feature>
<evidence type="ECO:0000313" key="2">
    <source>
        <dbReference type="EMBL" id="KOO24915.1"/>
    </source>
</evidence>
<dbReference type="OrthoDB" id="193688at2759"/>
<dbReference type="Proteomes" id="UP000037460">
    <property type="component" value="Unassembled WGS sequence"/>
</dbReference>
<proteinExistence type="predicted"/>
<sequence>MNTGSGDEQQYDAFLAEHRFIVIGGPHRGGTTLMWQLLRSHPAVGSFPERVASDFSEGSFLQTVLPTFGVGNELQMGSGGVNAKPMGLGRYAFSPDAHMTETHALNTRANSRQLLSQWGYFWNTSRPVLLEKTPTDMLTSRLLQALLSPPPRQQTSFVFLTRHPLAVALAHMRWPACRHQSVGSLALHWLVSHRVLASDLPHLRAARVVRYEDLARDPTACMHELIAWLQLPGSLPVHTSDRVERDTNAKYERRYCTEHLASARQRREHCAMGAALQPAIARLGLGYDLHAAGSEHGFSCLATHLHSAGCEPVAPAAALVRGLEMLTRRLSSGGGPPPALGGEHLICGKVEQPQPQTRHRGRRSDHEHRAESGASDHEHRAESGASDHEHRAESGASDHEQRAESGASDHEHRAESGAAQTRRGGRRRRKLQIIGTKGEKVTS</sequence>
<dbReference type="Gene3D" id="3.40.50.300">
    <property type="entry name" value="P-loop containing nucleotide triphosphate hydrolases"/>
    <property type="match status" value="1"/>
</dbReference>
<accession>A0A0M0JEP1</accession>
<feature type="compositionally biased region" description="Basic and acidic residues" evidence="1">
    <location>
        <begin position="364"/>
        <end position="415"/>
    </location>
</feature>
<keyword evidence="3" id="KW-1185">Reference proteome</keyword>
<dbReference type="AlphaFoldDB" id="A0A0M0JEP1"/>
<reference evidence="3" key="1">
    <citation type="journal article" date="2015" name="PLoS Genet.">
        <title>Genome Sequence and Transcriptome Analyses of Chrysochromulina tobin: Metabolic Tools for Enhanced Algal Fitness in the Prominent Order Prymnesiales (Haptophyceae).</title>
        <authorList>
            <person name="Hovde B.T."/>
            <person name="Deodato C.R."/>
            <person name="Hunsperger H.M."/>
            <person name="Ryken S.A."/>
            <person name="Yost W."/>
            <person name="Jha R.K."/>
            <person name="Patterson J."/>
            <person name="Monnat R.J. Jr."/>
            <person name="Barlow S.B."/>
            <person name="Starkenburg S.R."/>
            <person name="Cattolico R.A."/>
        </authorList>
    </citation>
    <scope>NUCLEOTIDE SEQUENCE</scope>
    <source>
        <strain evidence="3">CCMP291</strain>
    </source>
</reference>
<name>A0A0M0JEP1_9EUKA</name>
<protein>
    <submittedName>
        <fullName evidence="2">Nodulation protein noee</fullName>
    </submittedName>
</protein>
<evidence type="ECO:0000256" key="1">
    <source>
        <dbReference type="SAM" id="MobiDB-lite"/>
    </source>
</evidence>
<dbReference type="EMBL" id="JWZX01003038">
    <property type="protein sequence ID" value="KOO24915.1"/>
    <property type="molecule type" value="Genomic_DNA"/>
</dbReference>
<gene>
    <name evidence="2" type="ORF">Ctob_004505</name>
</gene>